<evidence type="ECO:0000256" key="1">
    <source>
        <dbReference type="ARBA" id="ARBA00009405"/>
    </source>
</evidence>
<dbReference type="OrthoDB" id="9784013at2"/>
<dbReference type="GO" id="GO:0006552">
    <property type="term" value="P:L-leucine catabolic process"/>
    <property type="evidence" value="ECO:0007669"/>
    <property type="project" value="TreeGrafter"/>
</dbReference>
<gene>
    <name evidence="5" type="ORF">FXF65_42510</name>
</gene>
<evidence type="ECO:0000256" key="2">
    <source>
        <dbReference type="ARBA" id="ARBA00022723"/>
    </source>
</evidence>
<dbReference type="AlphaFoldDB" id="A0A5D0TR39"/>
<organism evidence="5 6">
    <name type="scientific">Actinomadura syzygii</name>
    <dbReference type="NCBI Taxonomy" id="1427538"/>
    <lineage>
        <taxon>Bacteria</taxon>
        <taxon>Bacillati</taxon>
        <taxon>Actinomycetota</taxon>
        <taxon>Actinomycetes</taxon>
        <taxon>Streptosporangiales</taxon>
        <taxon>Thermomonosporaceae</taxon>
        <taxon>Actinomadura</taxon>
    </lineage>
</organism>
<dbReference type="GO" id="GO:0046872">
    <property type="term" value="F:metal ion binding"/>
    <property type="evidence" value="ECO:0007669"/>
    <property type="project" value="UniProtKB-KW"/>
</dbReference>
<proteinExistence type="inferred from homology"/>
<evidence type="ECO:0000259" key="4">
    <source>
        <dbReference type="PROSITE" id="PS50991"/>
    </source>
</evidence>
<dbReference type="InterPro" id="IPR043594">
    <property type="entry name" value="HMGL"/>
</dbReference>
<evidence type="ECO:0000313" key="6">
    <source>
        <dbReference type="Proteomes" id="UP000322634"/>
    </source>
</evidence>
<feature type="domain" description="Pyruvate carboxyltransferase" evidence="4">
    <location>
        <begin position="5"/>
        <end position="281"/>
    </location>
</feature>
<keyword evidence="2" id="KW-0479">Metal-binding</keyword>
<reference evidence="5 6" key="1">
    <citation type="submission" date="2019-08" db="EMBL/GenBank/DDBJ databases">
        <title>Actinomadura sp. nov. CYP1-5 isolated from mountain soil.</title>
        <authorList>
            <person name="Songsumanus A."/>
            <person name="Kuncharoen N."/>
            <person name="Kudo T."/>
            <person name="Yuki M."/>
            <person name="Igarashi Y."/>
            <person name="Tanasupawat S."/>
        </authorList>
    </citation>
    <scope>NUCLEOTIDE SEQUENCE [LARGE SCALE GENOMIC DNA]</scope>
    <source>
        <strain evidence="5 6">GKU157</strain>
    </source>
</reference>
<keyword evidence="6" id="KW-1185">Reference proteome</keyword>
<dbReference type="Proteomes" id="UP000322634">
    <property type="component" value="Unassembled WGS sequence"/>
</dbReference>
<dbReference type="SUPFAM" id="SSF51569">
    <property type="entry name" value="Aldolase"/>
    <property type="match status" value="1"/>
</dbReference>
<sequence>MADHATICECFARDGLQHESAHVPTDVKIELIGAFADAGFTRIEATGYGHPERVPALRDATAVLAGLPRPAGVAYKATCPNVRAVERAIADLDAGHGAHELSLLVSATESHTERNMRTTREGQWARVTEMVRLAAGRFRLVGVISVAFGCPFEGAVDPGVVAADAARFADLGVDLVTLGDTTGLATPTTVKSMFRRITAAGGPAPPIVAHFHNTRGSGLANCFAALEAGCRDFDSSFGGVGGHPTKIQYGQGMTGNVSTEDLVNLLESEGVRTGLDLDAVMAASERCERALGRPLHSMVARAGFGLVGGPIGGPVGEKAVAHG</sequence>
<evidence type="ECO:0000313" key="5">
    <source>
        <dbReference type="EMBL" id="TYC07479.1"/>
    </source>
</evidence>
<dbReference type="InterPro" id="IPR000891">
    <property type="entry name" value="PYR_CT"/>
</dbReference>
<dbReference type="PANTHER" id="PTHR42738:SF7">
    <property type="entry name" value="HYDROXYMETHYLGLUTARYL-COA LYASE"/>
    <property type="match status" value="1"/>
</dbReference>
<evidence type="ECO:0000256" key="3">
    <source>
        <dbReference type="ARBA" id="ARBA00023239"/>
    </source>
</evidence>
<dbReference type="CDD" id="cd07938">
    <property type="entry name" value="DRE_TIM_HMGL"/>
    <property type="match status" value="1"/>
</dbReference>
<dbReference type="NCBIfam" id="NF004283">
    <property type="entry name" value="PRK05692.1"/>
    <property type="match status" value="1"/>
</dbReference>
<dbReference type="GO" id="GO:0046951">
    <property type="term" value="P:ketone body biosynthetic process"/>
    <property type="evidence" value="ECO:0007669"/>
    <property type="project" value="TreeGrafter"/>
</dbReference>
<dbReference type="InterPro" id="IPR013785">
    <property type="entry name" value="Aldolase_TIM"/>
</dbReference>
<accession>A0A5D0TR39</accession>
<dbReference type="Gene3D" id="3.20.20.70">
    <property type="entry name" value="Aldolase class I"/>
    <property type="match status" value="1"/>
</dbReference>
<dbReference type="Pfam" id="PF00682">
    <property type="entry name" value="HMGL-like"/>
    <property type="match status" value="1"/>
</dbReference>
<dbReference type="EMBL" id="VSFF01000022">
    <property type="protein sequence ID" value="TYC07479.1"/>
    <property type="molecule type" value="Genomic_DNA"/>
</dbReference>
<dbReference type="GO" id="GO:0004419">
    <property type="term" value="F:hydroxymethylglutaryl-CoA lyase activity"/>
    <property type="evidence" value="ECO:0007669"/>
    <property type="project" value="TreeGrafter"/>
</dbReference>
<name>A0A5D0TR39_9ACTN</name>
<dbReference type="RefSeq" id="WP_148356165.1">
    <property type="nucleotide sequence ID" value="NZ_JBHSBF010000032.1"/>
</dbReference>
<comment type="caution">
    <text evidence="5">The sequence shown here is derived from an EMBL/GenBank/DDBJ whole genome shotgun (WGS) entry which is preliminary data.</text>
</comment>
<dbReference type="PROSITE" id="PS50991">
    <property type="entry name" value="PYR_CT"/>
    <property type="match status" value="1"/>
</dbReference>
<keyword evidence="3 5" id="KW-0456">Lyase</keyword>
<dbReference type="PANTHER" id="PTHR42738">
    <property type="entry name" value="HYDROXYMETHYLGLUTARYL-COA LYASE"/>
    <property type="match status" value="1"/>
</dbReference>
<protein>
    <submittedName>
        <fullName evidence="5">Hydroxymethylglutaryl-CoA lyase</fullName>
    </submittedName>
</protein>
<comment type="similarity">
    <text evidence="1">Belongs to the HMG-CoA lyase family.</text>
</comment>